<reference evidence="18" key="2">
    <citation type="submission" date="2023-07" db="EMBL/GenBank/DDBJ databases">
        <authorList>
            <consortium name="Lawrence Berkeley National Laboratory"/>
            <person name="Haridas S."/>
            <person name="Hensen N."/>
            <person name="Bonometti L."/>
            <person name="Westerberg I."/>
            <person name="Brannstrom I.O."/>
            <person name="Guillou S."/>
            <person name="Cros-Aarteil S."/>
            <person name="Calhoun S."/>
            <person name="Kuo A."/>
            <person name="Mondo S."/>
            <person name="Pangilinan J."/>
            <person name="Riley R."/>
            <person name="LaButti K."/>
            <person name="Andreopoulos B."/>
            <person name="Lipzen A."/>
            <person name="Chen C."/>
            <person name="Yanf M."/>
            <person name="Daum C."/>
            <person name="Ng V."/>
            <person name="Clum A."/>
            <person name="Steindorff A."/>
            <person name="Ohm R."/>
            <person name="Martin F."/>
            <person name="Silar P."/>
            <person name="Natvig D."/>
            <person name="Lalanne C."/>
            <person name="Gautier V."/>
            <person name="Ament-velasquez S.L."/>
            <person name="Kruys A."/>
            <person name="Hutchinson M.I."/>
            <person name="Powell A.J."/>
            <person name="Barry K."/>
            <person name="Miller A.N."/>
            <person name="Grigoriev I.V."/>
            <person name="Debuchy R."/>
            <person name="Gladieux P."/>
            <person name="Thoren M.H."/>
            <person name="Johannesson H."/>
        </authorList>
    </citation>
    <scope>NUCLEOTIDE SEQUENCE</scope>
    <source>
        <strain evidence="18">FGSC 1904</strain>
    </source>
</reference>
<accession>A0AAE0PIY4</accession>
<evidence type="ECO:0000256" key="10">
    <source>
        <dbReference type="ARBA" id="ARBA00022840"/>
    </source>
</evidence>
<evidence type="ECO:0000313" key="19">
    <source>
        <dbReference type="Proteomes" id="UP001281003"/>
    </source>
</evidence>
<gene>
    <name evidence="18" type="ORF">B0T20DRAFT_153728</name>
</gene>
<evidence type="ECO:0000256" key="13">
    <source>
        <dbReference type="ARBA" id="ARBA00047899"/>
    </source>
</evidence>
<dbReference type="PANTHER" id="PTHR47634">
    <property type="entry name" value="PROTEIN KINASE DOMAIN-CONTAINING PROTEIN-RELATED"/>
    <property type="match status" value="1"/>
</dbReference>
<keyword evidence="9 18" id="KW-0418">Kinase</keyword>
<dbReference type="GO" id="GO:0005524">
    <property type="term" value="F:ATP binding"/>
    <property type="evidence" value="ECO:0007669"/>
    <property type="project" value="UniProtKB-UniRule"/>
</dbReference>
<evidence type="ECO:0000256" key="5">
    <source>
        <dbReference type="ARBA" id="ARBA00019973"/>
    </source>
</evidence>
<comment type="function">
    <text evidence="1">Component of the EKC/KEOPS complex that is required for the formation of a threonylcarbamoyl group on adenosine at position 37 (t(6)A37) in tRNAs that read codons beginning with adenine. The complex is probably involved in the transfer of the threonylcarbamoyl moiety of threonylcarbamoyl-AMP (TC-AMP) to the N6 group of A37. BUD32 has ATPase activity in the context of the EKC/KEOPS complex and likely plays a supporting role to the catalytic subunit KAE1. The EKC/KEOPS complex also promotes both telomere uncapping and telomere elongation. The complex is required for efficient recruitment of transcriptional coactivators.</text>
</comment>
<keyword evidence="10 15" id="KW-0067">ATP-binding</keyword>
<protein>
    <recommendedName>
        <fullName evidence="5">EKC/KEOPS complex subunit BUD32</fullName>
        <ecNumber evidence="3">2.7.11.1</ecNumber>
    </recommendedName>
    <alternativeName>
        <fullName evidence="11 12">Atypical Serine/threonine protein kinase BUD32</fullName>
    </alternativeName>
    <alternativeName>
        <fullName evidence="4">EKC/KEOPS complex subunit bud32</fullName>
    </alternativeName>
</protein>
<evidence type="ECO:0000256" key="7">
    <source>
        <dbReference type="ARBA" id="ARBA00022679"/>
    </source>
</evidence>
<evidence type="ECO:0000256" key="16">
    <source>
        <dbReference type="SAM" id="MobiDB-lite"/>
    </source>
</evidence>
<dbReference type="GO" id="GO:0004674">
    <property type="term" value="F:protein serine/threonine kinase activity"/>
    <property type="evidence" value="ECO:0007669"/>
    <property type="project" value="UniProtKB-KW"/>
</dbReference>
<evidence type="ECO:0000256" key="4">
    <source>
        <dbReference type="ARBA" id="ARBA00013948"/>
    </source>
</evidence>
<dbReference type="InterPro" id="IPR011009">
    <property type="entry name" value="Kinase-like_dom_sf"/>
</dbReference>
<dbReference type="InterPro" id="IPR000719">
    <property type="entry name" value="Prot_kinase_dom"/>
</dbReference>
<name>A0AAE0PIY4_SORBR</name>
<evidence type="ECO:0000256" key="2">
    <source>
        <dbReference type="ARBA" id="ARBA00011534"/>
    </source>
</evidence>
<dbReference type="AlphaFoldDB" id="A0AAE0PIY4"/>
<feature type="binding site" evidence="15">
    <location>
        <position position="87"/>
    </location>
    <ligand>
        <name>ATP</name>
        <dbReference type="ChEBI" id="CHEBI:30616"/>
    </ligand>
</feature>
<dbReference type="SUPFAM" id="SSF56112">
    <property type="entry name" value="Protein kinase-like (PK-like)"/>
    <property type="match status" value="1"/>
</dbReference>
<dbReference type="GO" id="GO:0000245">
    <property type="term" value="P:spliceosomal complex assembly"/>
    <property type="evidence" value="ECO:0007669"/>
    <property type="project" value="TreeGrafter"/>
</dbReference>
<evidence type="ECO:0000256" key="11">
    <source>
        <dbReference type="ARBA" id="ARBA00030980"/>
    </source>
</evidence>
<evidence type="ECO:0000256" key="12">
    <source>
        <dbReference type="ARBA" id="ARBA00033194"/>
    </source>
</evidence>
<keyword evidence="19" id="KW-1185">Reference proteome</keyword>
<feature type="domain" description="Protein kinase" evidence="17">
    <location>
        <begin position="53"/>
        <end position="499"/>
    </location>
</feature>
<dbReference type="PROSITE" id="PS50011">
    <property type="entry name" value="PROTEIN_KINASE_DOM"/>
    <property type="match status" value="1"/>
</dbReference>
<dbReference type="GO" id="GO:0050684">
    <property type="term" value="P:regulation of mRNA processing"/>
    <property type="evidence" value="ECO:0007669"/>
    <property type="project" value="TreeGrafter"/>
</dbReference>
<keyword evidence="7" id="KW-0808">Transferase</keyword>
<comment type="catalytic activity">
    <reaction evidence="14">
        <text>L-seryl-[protein] + ATP = O-phospho-L-seryl-[protein] + ADP + H(+)</text>
        <dbReference type="Rhea" id="RHEA:17989"/>
        <dbReference type="Rhea" id="RHEA-COMP:9863"/>
        <dbReference type="Rhea" id="RHEA-COMP:11604"/>
        <dbReference type="ChEBI" id="CHEBI:15378"/>
        <dbReference type="ChEBI" id="CHEBI:29999"/>
        <dbReference type="ChEBI" id="CHEBI:30616"/>
        <dbReference type="ChEBI" id="CHEBI:83421"/>
        <dbReference type="ChEBI" id="CHEBI:456216"/>
        <dbReference type="EC" id="2.7.11.1"/>
    </reaction>
</comment>
<evidence type="ECO:0000259" key="17">
    <source>
        <dbReference type="PROSITE" id="PS50011"/>
    </source>
</evidence>
<evidence type="ECO:0000256" key="15">
    <source>
        <dbReference type="PROSITE-ProRule" id="PRU10141"/>
    </source>
</evidence>
<dbReference type="InterPro" id="IPR051334">
    <property type="entry name" value="SRPK"/>
</dbReference>
<dbReference type="PROSITE" id="PS00107">
    <property type="entry name" value="PROTEIN_KINASE_ATP"/>
    <property type="match status" value="1"/>
</dbReference>
<evidence type="ECO:0000256" key="3">
    <source>
        <dbReference type="ARBA" id="ARBA00012513"/>
    </source>
</evidence>
<reference evidence="18" key="1">
    <citation type="journal article" date="2023" name="Mol. Phylogenet. Evol.">
        <title>Genome-scale phylogeny and comparative genomics of the fungal order Sordariales.</title>
        <authorList>
            <person name="Hensen N."/>
            <person name="Bonometti L."/>
            <person name="Westerberg I."/>
            <person name="Brannstrom I.O."/>
            <person name="Guillou S."/>
            <person name="Cros-Aarteil S."/>
            <person name="Calhoun S."/>
            <person name="Haridas S."/>
            <person name="Kuo A."/>
            <person name="Mondo S."/>
            <person name="Pangilinan J."/>
            <person name="Riley R."/>
            <person name="LaButti K."/>
            <person name="Andreopoulos B."/>
            <person name="Lipzen A."/>
            <person name="Chen C."/>
            <person name="Yan M."/>
            <person name="Daum C."/>
            <person name="Ng V."/>
            <person name="Clum A."/>
            <person name="Steindorff A."/>
            <person name="Ohm R.A."/>
            <person name="Martin F."/>
            <person name="Silar P."/>
            <person name="Natvig D.O."/>
            <person name="Lalanne C."/>
            <person name="Gautier V."/>
            <person name="Ament-Velasquez S.L."/>
            <person name="Kruys A."/>
            <person name="Hutchinson M.I."/>
            <person name="Powell A.J."/>
            <person name="Barry K."/>
            <person name="Miller A.N."/>
            <person name="Grigoriev I.V."/>
            <person name="Debuchy R."/>
            <person name="Gladieux P."/>
            <person name="Hiltunen Thoren M."/>
            <person name="Johannesson H."/>
        </authorList>
    </citation>
    <scope>NUCLEOTIDE SEQUENCE</scope>
    <source>
        <strain evidence="18">FGSC 1904</strain>
    </source>
</reference>
<evidence type="ECO:0000256" key="14">
    <source>
        <dbReference type="ARBA" id="ARBA00048679"/>
    </source>
</evidence>
<comment type="caution">
    <text evidence="18">The sequence shown here is derived from an EMBL/GenBank/DDBJ whole genome shotgun (WGS) entry which is preliminary data.</text>
</comment>
<dbReference type="InterPro" id="IPR017441">
    <property type="entry name" value="Protein_kinase_ATP_BS"/>
</dbReference>
<dbReference type="PROSITE" id="PS00109">
    <property type="entry name" value="PROTEIN_KINASE_TYR"/>
    <property type="match status" value="1"/>
</dbReference>
<feature type="region of interest" description="Disordered" evidence="16">
    <location>
        <begin position="585"/>
        <end position="607"/>
    </location>
</feature>
<dbReference type="Pfam" id="PF00069">
    <property type="entry name" value="Pkinase"/>
    <property type="match status" value="2"/>
</dbReference>
<organism evidence="18 19">
    <name type="scientific">Sordaria brevicollis</name>
    <dbReference type="NCBI Taxonomy" id="83679"/>
    <lineage>
        <taxon>Eukaryota</taxon>
        <taxon>Fungi</taxon>
        <taxon>Dikarya</taxon>
        <taxon>Ascomycota</taxon>
        <taxon>Pezizomycotina</taxon>
        <taxon>Sordariomycetes</taxon>
        <taxon>Sordariomycetidae</taxon>
        <taxon>Sordariales</taxon>
        <taxon>Sordariaceae</taxon>
        <taxon>Sordaria</taxon>
    </lineage>
</organism>
<sequence length="607" mass="69764">MFGSRANSTERFEYELEYPIEDSDLEGPDCYTEGGFHPIIIGDRLGPNSNGRFRVVTKLGAGGFGTVWLCQDTHYQPSTVTKWRAVKVLAAEKSKRDSLDLKIASYFRDVDSATLDTFGICLPLEHFWLTGPNGRHLVLVFPWHGCTLDIIPKLYGFHPALIKDIAFELAESLRFLHSRGLCHGDLRPNNVLLRLRPGADEMPESELLESEILWEPHKMRIVRMSDDKFLDELPAEERPVNLPEYIVAPHTVPIVSGLYTRHPVLIDLGVSFPSSHPPKAGTTGIPITYAAPESVFRTFDKNSRPLLGPASDIWSLACTLAYLRVSFNPFHNEYLISSVVAQWEGCLSPLPEPYRSQYRSMEDIETPLDEVWGDKPATQLDPVVHPKAEYEGRAQYRLEKYGTRNFFKVRMMREQRVEIYAEKGKKLLEMEEVMQADPKMRELLPFLEDMEVRNPFKEFWEVKMEKEEIEVFWSLLERCWRWNPEDRASMEEVVRHPWFDGRKPKEIPKPGPWRVVVVSLWSFWDYVRSLVMDFGMEGHWSVAVVRKLPPGVLAAFQRMGRLFIALFGSLVPSTLRKKLVWDPKASFSSAPGTPKSKPADSTDWETY</sequence>
<evidence type="ECO:0000313" key="18">
    <source>
        <dbReference type="EMBL" id="KAK3400835.1"/>
    </source>
</evidence>
<dbReference type="Gene3D" id="3.30.200.20">
    <property type="entry name" value="Phosphorylase Kinase, domain 1"/>
    <property type="match status" value="1"/>
</dbReference>
<evidence type="ECO:0000256" key="1">
    <source>
        <dbReference type="ARBA" id="ARBA00003747"/>
    </source>
</evidence>
<dbReference type="InterPro" id="IPR008266">
    <property type="entry name" value="Tyr_kinase_AS"/>
</dbReference>
<evidence type="ECO:0000256" key="9">
    <source>
        <dbReference type="ARBA" id="ARBA00022777"/>
    </source>
</evidence>
<evidence type="ECO:0000256" key="8">
    <source>
        <dbReference type="ARBA" id="ARBA00022741"/>
    </source>
</evidence>
<proteinExistence type="predicted"/>
<dbReference type="Proteomes" id="UP001281003">
    <property type="component" value="Unassembled WGS sequence"/>
</dbReference>
<dbReference type="FunFam" id="3.30.200.20:FF:000968">
    <property type="entry name" value="Serine/threonine protein kinase-56"/>
    <property type="match status" value="1"/>
</dbReference>
<comment type="catalytic activity">
    <reaction evidence="13">
        <text>L-threonyl-[protein] + ATP = O-phospho-L-threonyl-[protein] + ADP + H(+)</text>
        <dbReference type="Rhea" id="RHEA:46608"/>
        <dbReference type="Rhea" id="RHEA-COMP:11060"/>
        <dbReference type="Rhea" id="RHEA-COMP:11605"/>
        <dbReference type="ChEBI" id="CHEBI:15378"/>
        <dbReference type="ChEBI" id="CHEBI:30013"/>
        <dbReference type="ChEBI" id="CHEBI:30616"/>
        <dbReference type="ChEBI" id="CHEBI:61977"/>
        <dbReference type="ChEBI" id="CHEBI:456216"/>
        <dbReference type="EC" id="2.7.11.1"/>
    </reaction>
</comment>
<dbReference type="EC" id="2.7.11.1" evidence="3"/>
<dbReference type="Gene3D" id="1.10.510.10">
    <property type="entry name" value="Transferase(Phosphotransferase) domain 1"/>
    <property type="match status" value="1"/>
</dbReference>
<dbReference type="EMBL" id="JAUTDP010000003">
    <property type="protein sequence ID" value="KAK3400835.1"/>
    <property type="molecule type" value="Genomic_DNA"/>
</dbReference>
<comment type="subunit">
    <text evidence="2">Component of the EKC/KEOPS complex composed of at least BUD32, CGI121, GON7, KAE1 and PCC1; the whole complex dimerizes.</text>
</comment>
<keyword evidence="6" id="KW-0723">Serine/threonine-protein kinase</keyword>
<dbReference type="SMART" id="SM00220">
    <property type="entry name" value="S_TKc"/>
    <property type="match status" value="1"/>
</dbReference>
<dbReference type="PANTHER" id="PTHR47634:SF9">
    <property type="entry name" value="PROTEIN KINASE DOMAIN-CONTAINING PROTEIN-RELATED"/>
    <property type="match status" value="1"/>
</dbReference>
<evidence type="ECO:0000256" key="6">
    <source>
        <dbReference type="ARBA" id="ARBA00022527"/>
    </source>
</evidence>
<keyword evidence="8 15" id="KW-0547">Nucleotide-binding</keyword>